<organism evidence="7 8">
    <name type="scientific">Tetrahymena thermophila (strain SB210)</name>
    <dbReference type="NCBI Taxonomy" id="312017"/>
    <lineage>
        <taxon>Eukaryota</taxon>
        <taxon>Sar</taxon>
        <taxon>Alveolata</taxon>
        <taxon>Ciliophora</taxon>
        <taxon>Intramacronucleata</taxon>
        <taxon>Oligohymenophorea</taxon>
        <taxon>Hymenostomatida</taxon>
        <taxon>Tetrahymenina</taxon>
        <taxon>Tetrahymenidae</taxon>
        <taxon>Tetrahymena</taxon>
    </lineage>
</organism>
<dbReference type="EC" id="3.2.1.143" evidence="2"/>
<evidence type="ECO:0000259" key="6">
    <source>
        <dbReference type="Pfam" id="PF20811"/>
    </source>
</evidence>
<dbReference type="eggNOG" id="KOG2064">
    <property type="taxonomic scope" value="Eukaryota"/>
</dbReference>
<evidence type="ECO:0000256" key="1">
    <source>
        <dbReference type="ARBA" id="ARBA00009545"/>
    </source>
</evidence>
<dbReference type="InParanoid" id="Q23CV5"/>
<dbReference type="OrthoDB" id="1937899at2759"/>
<dbReference type="InterPro" id="IPR046372">
    <property type="entry name" value="PARG_cat_C"/>
</dbReference>
<feature type="binding site" evidence="4">
    <location>
        <position position="315"/>
    </location>
    <ligand>
        <name>substrate</name>
    </ligand>
</feature>
<comment type="similarity">
    <text evidence="1">Belongs to the poly(ADP-ribose) glycohydrolase family.</text>
</comment>
<dbReference type="GO" id="GO:0005634">
    <property type="term" value="C:nucleus"/>
    <property type="evidence" value="ECO:0007669"/>
    <property type="project" value="TreeGrafter"/>
</dbReference>
<dbReference type="GO" id="GO:0006282">
    <property type="term" value="P:regulation of DNA repair"/>
    <property type="evidence" value="ECO:0007669"/>
    <property type="project" value="InterPro"/>
</dbReference>
<dbReference type="EMBL" id="GG662712">
    <property type="protein sequence ID" value="EAR94378.1"/>
    <property type="molecule type" value="Genomic_DNA"/>
</dbReference>
<dbReference type="InterPro" id="IPR007724">
    <property type="entry name" value="Poly_GlycHdrlase"/>
</dbReference>
<dbReference type="RefSeq" id="XP_001014931.1">
    <property type="nucleotide sequence ID" value="XM_001014931.1"/>
</dbReference>
<protein>
    <recommendedName>
        <fullName evidence="2">poly(ADP-ribose) glycohydrolase</fullName>
        <ecNumber evidence="2">3.2.1.143</ecNumber>
    </recommendedName>
</protein>
<feature type="domain" description="PARG helical" evidence="6">
    <location>
        <begin position="93"/>
        <end position="214"/>
    </location>
</feature>
<dbReference type="GO" id="GO:0009225">
    <property type="term" value="P:nucleotide-sugar metabolic process"/>
    <property type="evidence" value="ECO:0007669"/>
    <property type="project" value="TreeGrafter"/>
</dbReference>
<evidence type="ECO:0000313" key="7">
    <source>
        <dbReference type="EMBL" id="EAR94378.1"/>
    </source>
</evidence>
<evidence type="ECO:0000313" key="8">
    <source>
        <dbReference type="Proteomes" id="UP000009168"/>
    </source>
</evidence>
<dbReference type="PANTHER" id="PTHR12837:SF0">
    <property type="entry name" value="POLY(ADP-RIBOSE) GLYCOHYDROLASE"/>
    <property type="match status" value="1"/>
</dbReference>
<keyword evidence="8" id="KW-1185">Reference proteome</keyword>
<dbReference type="GO" id="GO:0005737">
    <property type="term" value="C:cytoplasm"/>
    <property type="evidence" value="ECO:0007669"/>
    <property type="project" value="TreeGrafter"/>
</dbReference>
<gene>
    <name evidence="7" type="ORF">TTHERM_00052350</name>
</gene>
<feature type="binding site" evidence="4">
    <location>
        <position position="260"/>
    </location>
    <ligand>
        <name>substrate</name>
    </ligand>
</feature>
<dbReference type="Pfam" id="PF05028">
    <property type="entry name" value="PARG_cat_C"/>
    <property type="match status" value="1"/>
</dbReference>
<dbReference type="GO" id="GO:0004649">
    <property type="term" value="F:poly(ADP-ribose) glycohydrolase activity"/>
    <property type="evidence" value="ECO:0007669"/>
    <property type="project" value="UniProtKB-EC"/>
</dbReference>
<dbReference type="Proteomes" id="UP000009168">
    <property type="component" value="Unassembled WGS sequence"/>
</dbReference>
<keyword evidence="3" id="KW-0378">Hydrolase</keyword>
<feature type="domain" description="PARG catalytic Macro" evidence="5">
    <location>
        <begin position="227"/>
        <end position="441"/>
    </location>
</feature>
<reference evidence="8" key="1">
    <citation type="journal article" date="2006" name="PLoS Biol.">
        <title>Macronuclear genome sequence of the ciliate Tetrahymena thermophila, a model eukaryote.</title>
        <authorList>
            <person name="Eisen J.A."/>
            <person name="Coyne R.S."/>
            <person name="Wu M."/>
            <person name="Wu D."/>
            <person name="Thiagarajan M."/>
            <person name="Wortman J.R."/>
            <person name="Badger J.H."/>
            <person name="Ren Q."/>
            <person name="Amedeo P."/>
            <person name="Jones K.M."/>
            <person name="Tallon L.J."/>
            <person name="Delcher A.L."/>
            <person name="Salzberg S.L."/>
            <person name="Silva J.C."/>
            <person name="Haas B.J."/>
            <person name="Majoros W.H."/>
            <person name="Farzad M."/>
            <person name="Carlton J.M."/>
            <person name="Smith R.K. Jr."/>
            <person name="Garg J."/>
            <person name="Pearlman R.E."/>
            <person name="Karrer K.M."/>
            <person name="Sun L."/>
            <person name="Manning G."/>
            <person name="Elde N.C."/>
            <person name="Turkewitz A.P."/>
            <person name="Asai D.J."/>
            <person name="Wilkes D.E."/>
            <person name="Wang Y."/>
            <person name="Cai H."/>
            <person name="Collins K."/>
            <person name="Stewart B.A."/>
            <person name="Lee S.R."/>
            <person name="Wilamowska K."/>
            <person name="Weinberg Z."/>
            <person name="Ruzzo W.L."/>
            <person name="Wloga D."/>
            <person name="Gaertig J."/>
            <person name="Frankel J."/>
            <person name="Tsao C.-C."/>
            <person name="Gorovsky M.A."/>
            <person name="Keeling P.J."/>
            <person name="Waller R.F."/>
            <person name="Patron N.J."/>
            <person name="Cherry J.M."/>
            <person name="Stover N.A."/>
            <person name="Krieger C.J."/>
            <person name="del Toro C."/>
            <person name="Ryder H.F."/>
            <person name="Williamson S.C."/>
            <person name="Barbeau R.A."/>
            <person name="Hamilton E.P."/>
            <person name="Orias E."/>
        </authorList>
    </citation>
    <scope>NUCLEOTIDE SEQUENCE [LARGE SCALE GENOMIC DNA]</scope>
    <source>
        <strain evidence="8">SB210</strain>
    </source>
</reference>
<sequence length="489" mass="57101">MSTLTKYQDDDQNSNTDIELEIDEPKKRLYVYIQPNDILSLWAIVEDQLKSIKAKHHTMNEIVGMIQKIINAHFTNKKNISTQILSEYLDELSMKKQQLYQNELIPYMAKLALDISNAFQQEPIKLLLQGEKEEQKFTKYQIAVLLSNMFFCTLHKQPDLDNFPLCFDFSKLYMKGTDASLNNLKKEKLKFLFNYFEQVYNDKINLDLCVSFERVNYSYGQQASINDLKKSNITKKSLVEVYSDKSIESGRNLIQVTFANKLIGGGVLNRGALQEEIRYLISPECLVGILLFSELQDNEAIVIQGAQQVSDYEGYGCNLTFKGPYYDDQLEVQEENNMLNVVIVGMDAIDFSKVEIENEKYEHNYQFEQNNVMRDIAKAYTAFRCDNVLKYNNRRQGIITGNWGCGDFKGDKELKFLIQWIAASWCKRELYYCTHNDQLLKAKIEEIYQYLKSTEYTLYQILQFIGSYQVRNKIYSEISLFDYICLLIN</sequence>
<dbReference type="OMA" id="RICRCMP"/>
<dbReference type="Pfam" id="PF20811">
    <property type="entry name" value="PARG_cat_N"/>
    <property type="match status" value="1"/>
</dbReference>
<dbReference type="GO" id="GO:0005975">
    <property type="term" value="P:carbohydrate metabolic process"/>
    <property type="evidence" value="ECO:0007669"/>
    <property type="project" value="InterPro"/>
</dbReference>
<evidence type="ECO:0000256" key="4">
    <source>
        <dbReference type="PIRSR" id="PIRSR607724-2"/>
    </source>
</evidence>
<dbReference type="GeneID" id="7843942"/>
<dbReference type="PANTHER" id="PTHR12837">
    <property type="entry name" value="POLY ADP-RIBOSE GLYCOHYDROLASE"/>
    <property type="match status" value="1"/>
</dbReference>
<accession>Q23CV5</accession>
<evidence type="ECO:0000259" key="5">
    <source>
        <dbReference type="Pfam" id="PF05028"/>
    </source>
</evidence>
<evidence type="ECO:0000256" key="2">
    <source>
        <dbReference type="ARBA" id="ARBA00012255"/>
    </source>
</evidence>
<dbReference type="STRING" id="312017.Q23CV5"/>
<dbReference type="InterPro" id="IPR048362">
    <property type="entry name" value="PARG_helical"/>
</dbReference>
<dbReference type="AlphaFoldDB" id="Q23CV5"/>
<dbReference type="GO" id="GO:1990966">
    <property type="term" value="P:ATP generation from poly-ADP-D-ribose"/>
    <property type="evidence" value="ECO:0007669"/>
    <property type="project" value="TreeGrafter"/>
</dbReference>
<evidence type="ECO:0000256" key="3">
    <source>
        <dbReference type="ARBA" id="ARBA00022801"/>
    </source>
</evidence>
<name>Q23CV5_TETTS</name>
<proteinExistence type="inferred from homology"/>
<dbReference type="KEGG" id="tet:TTHERM_00052350"/>
<dbReference type="HOGENOM" id="CLU_013388_0_0_1"/>
<feature type="binding site" evidence="4">
    <location>
        <position position="274"/>
    </location>
    <ligand>
        <name>substrate</name>
    </ligand>
</feature>